<proteinExistence type="predicted"/>
<gene>
    <name evidence="3" type="ORF">PNAL_LOCUS3367</name>
</gene>
<name>A0A9W4HLV3_PENNA</name>
<accession>A0A9W4HLV3</accession>
<dbReference type="InterPro" id="IPR056672">
    <property type="entry name" value="DUF7770"/>
</dbReference>
<evidence type="ECO:0000259" key="2">
    <source>
        <dbReference type="Pfam" id="PF24968"/>
    </source>
</evidence>
<comment type="caution">
    <text evidence="3">The sequence shown here is derived from an EMBL/GenBank/DDBJ whole genome shotgun (WGS) entry which is preliminary data.</text>
</comment>
<dbReference type="OrthoDB" id="4349688at2759"/>
<reference evidence="3" key="1">
    <citation type="submission" date="2021-07" db="EMBL/GenBank/DDBJ databases">
        <authorList>
            <person name="Branca A.L. A."/>
        </authorList>
    </citation>
    <scope>NUCLEOTIDE SEQUENCE</scope>
</reference>
<protein>
    <recommendedName>
        <fullName evidence="2">DUF7770 domain-containing protein</fullName>
    </recommendedName>
</protein>
<feature type="region of interest" description="Disordered" evidence="1">
    <location>
        <begin position="1"/>
        <end position="25"/>
    </location>
</feature>
<dbReference type="EMBL" id="CAJVNV010000111">
    <property type="protein sequence ID" value="CAG8053590.1"/>
    <property type="molecule type" value="Genomic_DNA"/>
</dbReference>
<evidence type="ECO:0000313" key="3">
    <source>
        <dbReference type="EMBL" id="CAG8053590.1"/>
    </source>
</evidence>
<dbReference type="AlphaFoldDB" id="A0A9W4HLV3"/>
<dbReference type="Proteomes" id="UP001153461">
    <property type="component" value="Unassembled WGS sequence"/>
</dbReference>
<evidence type="ECO:0000313" key="4">
    <source>
        <dbReference type="Proteomes" id="UP001153461"/>
    </source>
</evidence>
<sequence>MPRSLRSGNIYASPLPPPPRAIRPPAQNAIRNRDYELIGSMNIPMGLSRKKVSECHLEFLDIGPKDPEWYKDPERKNHCIFRLTFLHPLEDDTPYAPIGTRGVLLDLEGVDQQQDSCTAELIMSTFGYEGPHQRSMRVVKLRMGGERTVGDAVRIIRDTGLMPCRFDTPNEHLFGCRDFVSQLIYQLSRNKFLRLPADANTTIYDSFNYRYDMDDDPAIGYVPTPVGYAIFRASYQYTAINGINYHGTREFPWTSFSLCHWIEC</sequence>
<evidence type="ECO:0000256" key="1">
    <source>
        <dbReference type="SAM" id="MobiDB-lite"/>
    </source>
</evidence>
<organism evidence="3 4">
    <name type="scientific">Penicillium nalgiovense</name>
    <dbReference type="NCBI Taxonomy" id="60175"/>
    <lineage>
        <taxon>Eukaryota</taxon>
        <taxon>Fungi</taxon>
        <taxon>Dikarya</taxon>
        <taxon>Ascomycota</taxon>
        <taxon>Pezizomycotina</taxon>
        <taxon>Eurotiomycetes</taxon>
        <taxon>Eurotiomycetidae</taxon>
        <taxon>Eurotiales</taxon>
        <taxon>Aspergillaceae</taxon>
        <taxon>Penicillium</taxon>
    </lineage>
</organism>
<dbReference type="Pfam" id="PF24968">
    <property type="entry name" value="DUF7770"/>
    <property type="match status" value="1"/>
</dbReference>
<feature type="domain" description="DUF7770" evidence="2">
    <location>
        <begin position="103"/>
        <end position="217"/>
    </location>
</feature>